<dbReference type="STRING" id="1677920.LS71_04175"/>
<evidence type="ECO:0000256" key="1">
    <source>
        <dbReference type="SAM" id="Coils"/>
    </source>
</evidence>
<dbReference type="Proteomes" id="UP000029733">
    <property type="component" value="Unassembled WGS sequence"/>
</dbReference>
<comment type="caution">
    <text evidence="4">The sequence shown here is derived from an EMBL/GenBank/DDBJ whole genome shotgun (WGS) entry which is preliminary data.</text>
</comment>
<dbReference type="GO" id="GO:0003697">
    <property type="term" value="F:single-stranded DNA binding"/>
    <property type="evidence" value="ECO:0007669"/>
    <property type="project" value="InterPro"/>
</dbReference>
<proteinExistence type="predicted"/>
<dbReference type="InterPro" id="IPR013610">
    <property type="entry name" value="ArdC_N"/>
</dbReference>
<keyword evidence="1" id="KW-0175">Coiled coil</keyword>
<gene>
    <name evidence="4" type="ORF">LS71_008270</name>
</gene>
<dbReference type="Pfam" id="PF08401">
    <property type="entry name" value="ArdcN"/>
    <property type="match status" value="1"/>
</dbReference>
<dbReference type="OrthoDB" id="5320998at2"/>
<accession>A0A4V6I2A8</accession>
<dbReference type="EMBL" id="JRPR02000009">
    <property type="protein sequence ID" value="TLD95392.1"/>
    <property type="molecule type" value="Genomic_DNA"/>
</dbReference>
<feature type="domain" description="N-terminal" evidence="3">
    <location>
        <begin position="15"/>
        <end position="104"/>
    </location>
</feature>
<evidence type="ECO:0000259" key="3">
    <source>
        <dbReference type="Pfam" id="PF08401"/>
    </source>
</evidence>
<evidence type="ECO:0000256" key="2">
    <source>
        <dbReference type="SAM" id="MobiDB-lite"/>
    </source>
</evidence>
<sequence length="366" mass="42157">MEEQQPKKTFADYKEAFATSIIAEIAQGIKTGKAPFFKDISAKELQENRAYNALNGVPLDGMNSLKADLKCAQFEYNKNVWISLEDAQKMAQKGKEGYEKTKEEIDTIKAQFRAEMEAIKEARAKGIEPETQTNWRNKTISIQYIQIKKAEFVYKKDANGNKIPLLDSNNNQRIGANGQPLYEYELDMTKPYVDSQGKTQYQAKVEFVSIEPRFRTEILYNIDEFKTIDLSKIKPLNETIQRKHQFKHAQEWEKQNNGNTLLVLNDIEKKLKPQTADQIKAYMKAQNNGTDYNVPTRLNAIQREEVAQITKDLIAKYEQDKADIALYASTDNEHKKTNTQTMGKQEKTAKFAKSKQPETKKQSRSR</sequence>
<evidence type="ECO:0000313" key="5">
    <source>
        <dbReference type="Proteomes" id="UP000029733"/>
    </source>
</evidence>
<protein>
    <submittedName>
        <fullName evidence="4">DUF1738 domain-containing protein</fullName>
    </submittedName>
</protein>
<dbReference type="AlphaFoldDB" id="A0A4V6I2A8"/>
<keyword evidence="5" id="KW-1185">Reference proteome</keyword>
<feature type="compositionally biased region" description="Basic and acidic residues" evidence="2">
    <location>
        <begin position="344"/>
        <end position="366"/>
    </location>
</feature>
<name>A0A4V6I2A8_9HELI</name>
<evidence type="ECO:0000313" key="4">
    <source>
        <dbReference type="EMBL" id="TLD95392.1"/>
    </source>
</evidence>
<organism evidence="4 5">
    <name type="scientific">Helicobacter jaachi</name>
    <dbReference type="NCBI Taxonomy" id="1677920"/>
    <lineage>
        <taxon>Bacteria</taxon>
        <taxon>Pseudomonadati</taxon>
        <taxon>Campylobacterota</taxon>
        <taxon>Epsilonproteobacteria</taxon>
        <taxon>Campylobacterales</taxon>
        <taxon>Helicobacteraceae</taxon>
        <taxon>Helicobacter</taxon>
    </lineage>
</organism>
<dbReference type="RefSeq" id="WP_034354057.1">
    <property type="nucleotide sequence ID" value="NZ_JRPR02000009.1"/>
</dbReference>
<feature type="region of interest" description="Disordered" evidence="2">
    <location>
        <begin position="330"/>
        <end position="366"/>
    </location>
</feature>
<reference evidence="4 5" key="1">
    <citation type="journal article" date="2014" name="Genome Announc.">
        <title>Draft genome sequences of eight enterohepatic helicobacter species isolated from both laboratory and wild rodents.</title>
        <authorList>
            <person name="Sheh A."/>
            <person name="Shen Z."/>
            <person name="Fox J.G."/>
        </authorList>
    </citation>
    <scope>NUCLEOTIDE SEQUENCE [LARGE SCALE GENOMIC DNA]</scope>
    <source>
        <strain evidence="4 5">MIT 09-6949</strain>
    </source>
</reference>
<feature type="coiled-coil region" evidence="1">
    <location>
        <begin position="84"/>
        <end position="125"/>
    </location>
</feature>